<dbReference type="Proteomes" id="UP000549394">
    <property type="component" value="Unassembled WGS sequence"/>
</dbReference>
<comment type="subcellular location">
    <subcellularLocation>
        <location evidence="1">Endomembrane system</location>
        <topology evidence="1">Multi-pass membrane protein</topology>
    </subcellularLocation>
</comment>
<organism evidence="12 13">
    <name type="scientific">Dimorphilus gyrociliatus</name>
    <dbReference type="NCBI Taxonomy" id="2664684"/>
    <lineage>
        <taxon>Eukaryota</taxon>
        <taxon>Metazoa</taxon>
        <taxon>Spiralia</taxon>
        <taxon>Lophotrochozoa</taxon>
        <taxon>Annelida</taxon>
        <taxon>Polychaeta</taxon>
        <taxon>Polychaeta incertae sedis</taxon>
        <taxon>Dinophilidae</taxon>
        <taxon>Dimorphilus</taxon>
    </lineage>
</organism>
<dbReference type="InterPro" id="IPR027470">
    <property type="entry name" value="Cation_efflux_CTD"/>
</dbReference>
<evidence type="ECO:0000313" key="12">
    <source>
        <dbReference type="EMBL" id="CAD5115370.1"/>
    </source>
</evidence>
<dbReference type="FunFam" id="3.30.70.1350:FF:000001">
    <property type="entry name" value="Metal tolerance protein 11"/>
    <property type="match status" value="1"/>
</dbReference>
<evidence type="ECO:0000256" key="9">
    <source>
        <dbReference type="SAM" id="Phobius"/>
    </source>
</evidence>
<dbReference type="OrthoDB" id="78296at2759"/>
<dbReference type="GO" id="GO:0012505">
    <property type="term" value="C:endomembrane system"/>
    <property type="evidence" value="ECO:0007669"/>
    <property type="project" value="UniProtKB-SubCell"/>
</dbReference>
<keyword evidence="4 9" id="KW-0812">Transmembrane</keyword>
<name>A0A7I8VI79_9ANNE</name>
<evidence type="ECO:0000256" key="8">
    <source>
        <dbReference type="SAM" id="MobiDB-lite"/>
    </source>
</evidence>
<evidence type="ECO:0000256" key="5">
    <source>
        <dbReference type="ARBA" id="ARBA00022989"/>
    </source>
</evidence>
<comment type="caution">
    <text evidence="12">The sequence shown here is derived from an EMBL/GenBank/DDBJ whole genome shotgun (WGS) entry which is preliminary data.</text>
</comment>
<dbReference type="EMBL" id="CAJFCJ010000006">
    <property type="protein sequence ID" value="CAD5115370.1"/>
    <property type="molecule type" value="Genomic_DNA"/>
</dbReference>
<dbReference type="GO" id="GO:0016020">
    <property type="term" value="C:membrane"/>
    <property type="evidence" value="ECO:0007669"/>
    <property type="project" value="InterPro"/>
</dbReference>
<feature type="compositionally biased region" description="Polar residues" evidence="8">
    <location>
        <begin position="14"/>
        <end position="35"/>
    </location>
</feature>
<dbReference type="GO" id="GO:0008324">
    <property type="term" value="F:monoatomic cation transmembrane transporter activity"/>
    <property type="evidence" value="ECO:0007669"/>
    <property type="project" value="InterPro"/>
</dbReference>
<feature type="region of interest" description="Disordered" evidence="8">
    <location>
        <begin position="1"/>
        <end position="61"/>
    </location>
</feature>
<dbReference type="PANTHER" id="PTHR43840">
    <property type="entry name" value="MITOCHONDRIAL METAL TRANSPORTER 1-RELATED"/>
    <property type="match status" value="1"/>
</dbReference>
<keyword evidence="3" id="KW-0813">Transport</keyword>
<keyword evidence="6" id="KW-0406">Ion transport</keyword>
<feature type="transmembrane region" description="Helical" evidence="9">
    <location>
        <begin position="249"/>
        <end position="269"/>
    </location>
</feature>
<dbReference type="InterPro" id="IPR027469">
    <property type="entry name" value="Cation_efflux_TMD_sf"/>
</dbReference>
<dbReference type="Gene3D" id="1.20.1510.10">
    <property type="entry name" value="Cation efflux protein transmembrane domain"/>
    <property type="match status" value="1"/>
</dbReference>
<reference evidence="12 13" key="1">
    <citation type="submission" date="2020-08" db="EMBL/GenBank/DDBJ databases">
        <authorList>
            <person name="Hejnol A."/>
        </authorList>
    </citation>
    <scope>NUCLEOTIDE SEQUENCE [LARGE SCALE GENOMIC DNA]</scope>
</reference>
<sequence>MCALQGGLRPPRDNASSSVDYQPVRQSSESNMELSTDNKSKKEVSSKSRNCSTSHEDVTCSYEPSRPYVERRMSLPQVFPLAKHSPICSLSNSCIGSRRKVKIEEIAPCSTTIIDEEATWRPCLQTFSSKKQEINKSLSKNVRRYYKEQNELIRCFEEMHLEVDDAMENAKEVLDMRKRADILAKITFGINLLLLIGKVVASCLSGSLSVVSSAIDSAVDLASGALMWWSSRVMKKRDIYSYPGGRTKLEPIAIVILSVVMALASVQMIRESIEKIINYATKDSSTLNIDIATIIILVLTIIIKLILFLTCRRVPVPTTQALAEDHRNDTLSNSVALICGYIGYKWWSYTDPIGAILISFYIIVSWSITGNEQIKMLTGHTARPDIMKKITWIALNHDPSILLIDTVRVYHFGSNFIAEVDIVLPEDMTLKESHDIGESLQHKIEYLPEVERAFVHLDYESEHDPFSEHKRV</sequence>
<evidence type="ECO:0000256" key="6">
    <source>
        <dbReference type="ARBA" id="ARBA00023065"/>
    </source>
</evidence>
<dbReference type="Gene3D" id="3.30.70.1350">
    <property type="entry name" value="Cation efflux protein, cytoplasmic domain"/>
    <property type="match status" value="1"/>
</dbReference>
<dbReference type="InterPro" id="IPR036837">
    <property type="entry name" value="Cation_efflux_CTD_sf"/>
</dbReference>
<gene>
    <name evidence="12" type="ORF">DGYR_LOCUS4121</name>
</gene>
<feature type="domain" description="Cation efflux protein cytoplasmic" evidence="11">
    <location>
        <begin position="384"/>
        <end position="458"/>
    </location>
</feature>
<dbReference type="InterPro" id="IPR058533">
    <property type="entry name" value="Cation_efflux_TM"/>
</dbReference>
<evidence type="ECO:0000256" key="2">
    <source>
        <dbReference type="ARBA" id="ARBA00008873"/>
    </source>
</evidence>
<feature type="transmembrane region" description="Helical" evidence="9">
    <location>
        <begin position="182"/>
        <end position="201"/>
    </location>
</feature>
<feature type="compositionally biased region" description="Basic and acidic residues" evidence="8">
    <location>
        <begin position="36"/>
        <end position="46"/>
    </location>
</feature>
<dbReference type="PANTHER" id="PTHR43840:SF13">
    <property type="entry name" value="CATION EFFLUX PROTEIN CYTOPLASMIC DOMAIN-CONTAINING PROTEIN"/>
    <property type="match status" value="1"/>
</dbReference>
<feature type="transmembrane region" description="Helical" evidence="9">
    <location>
        <begin position="289"/>
        <end position="309"/>
    </location>
</feature>
<dbReference type="SUPFAM" id="SSF161111">
    <property type="entry name" value="Cation efflux protein transmembrane domain-like"/>
    <property type="match status" value="1"/>
</dbReference>
<comment type="similarity">
    <text evidence="2">Belongs to the cation diffusion facilitator (CDF) transporter (TC 2.A.4) family. SLC30A subfamily.</text>
</comment>
<keyword evidence="5 9" id="KW-1133">Transmembrane helix</keyword>
<dbReference type="FunFam" id="1.20.1510.10:FF:000005">
    <property type="entry name" value="Putative Cation diffusion facilitator 1"/>
    <property type="match status" value="1"/>
</dbReference>
<evidence type="ECO:0000259" key="11">
    <source>
        <dbReference type="Pfam" id="PF16916"/>
    </source>
</evidence>
<proteinExistence type="inferred from homology"/>
<dbReference type="AlphaFoldDB" id="A0A7I8VI79"/>
<evidence type="ECO:0000256" key="1">
    <source>
        <dbReference type="ARBA" id="ARBA00004127"/>
    </source>
</evidence>
<dbReference type="Pfam" id="PF16916">
    <property type="entry name" value="ZT_dimer"/>
    <property type="match status" value="1"/>
</dbReference>
<feature type="transmembrane region" description="Helical" evidence="9">
    <location>
        <begin position="353"/>
        <end position="369"/>
    </location>
</feature>
<feature type="domain" description="Cation efflux protein transmembrane" evidence="10">
    <location>
        <begin position="186"/>
        <end position="373"/>
    </location>
</feature>
<evidence type="ECO:0000256" key="4">
    <source>
        <dbReference type="ARBA" id="ARBA00022692"/>
    </source>
</evidence>
<dbReference type="Pfam" id="PF01545">
    <property type="entry name" value="Cation_efflux"/>
    <property type="match status" value="1"/>
</dbReference>
<dbReference type="NCBIfam" id="TIGR01297">
    <property type="entry name" value="CDF"/>
    <property type="match status" value="1"/>
</dbReference>
<evidence type="ECO:0000259" key="10">
    <source>
        <dbReference type="Pfam" id="PF01545"/>
    </source>
</evidence>
<keyword evidence="7 9" id="KW-0472">Membrane</keyword>
<dbReference type="SUPFAM" id="SSF160240">
    <property type="entry name" value="Cation efflux protein cytoplasmic domain-like"/>
    <property type="match status" value="1"/>
</dbReference>
<evidence type="ECO:0000313" key="13">
    <source>
        <dbReference type="Proteomes" id="UP000549394"/>
    </source>
</evidence>
<accession>A0A7I8VI79</accession>
<keyword evidence="13" id="KW-1185">Reference proteome</keyword>
<dbReference type="InterPro" id="IPR050291">
    <property type="entry name" value="CDF_Transporter"/>
</dbReference>
<evidence type="ECO:0000256" key="3">
    <source>
        <dbReference type="ARBA" id="ARBA00022448"/>
    </source>
</evidence>
<dbReference type="InterPro" id="IPR002524">
    <property type="entry name" value="Cation_efflux"/>
</dbReference>
<protein>
    <submittedName>
        <fullName evidence="12">DgyrCDS4349</fullName>
    </submittedName>
</protein>
<evidence type="ECO:0000256" key="7">
    <source>
        <dbReference type="ARBA" id="ARBA00023136"/>
    </source>
</evidence>